<dbReference type="EMBL" id="BAABAT010000080">
    <property type="protein sequence ID" value="GAA4263797.1"/>
    <property type="molecule type" value="Genomic_DNA"/>
</dbReference>
<protein>
    <submittedName>
        <fullName evidence="1">Uncharacterized protein</fullName>
    </submittedName>
</protein>
<evidence type="ECO:0000313" key="1">
    <source>
        <dbReference type="EMBL" id="GAA4263797.1"/>
    </source>
</evidence>
<accession>A0ABP8DVB2</accession>
<organism evidence="1 2">
    <name type="scientific">Dactylosporangium darangshiense</name>
    <dbReference type="NCBI Taxonomy" id="579108"/>
    <lineage>
        <taxon>Bacteria</taxon>
        <taxon>Bacillati</taxon>
        <taxon>Actinomycetota</taxon>
        <taxon>Actinomycetes</taxon>
        <taxon>Micromonosporales</taxon>
        <taxon>Micromonosporaceae</taxon>
        <taxon>Dactylosporangium</taxon>
    </lineage>
</organism>
<gene>
    <name evidence="1" type="ORF">GCM10022255_111600</name>
</gene>
<dbReference type="RefSeq" id="WP_345143816.1">
    <property type="nucleotide sequence ID" value="NZ_BAABAT010000080.1"/>
</dbReference>
<proteinExistence type="predicted"/>
<keyword evidence="2" id="KW-1185">Reference proteome</keyword>
<reference evidence="2" key="1">
    <citation type="journal article" date="2019" name="Int. J. Syst. Evol. Microbiol.">
        <title>The Global Catalogue of Microorganisms (GCM) 10K type strain sequencing project: providing services to taxonomists for standard genome sequencing and annotation.</title>
        <authorList>
            <consortium name="The Broad Institute Genomics Platform"/>
            <consortium name="The Broad Institute Genome Sequencing Center for Infectious Disease"/>
            <person name="Wu L."/>
            <person name="Ma J."/>
        </authorList>
    </citation>
    <scope>NUCLEOTIDE SEQUENCE [LARGE SCALE GENOMIC DNA]</scope>
    <source>
        <strain evidence="2">JCM 17441</strain>
    </source>
</reference>
<comment type="caution">
    <text evidence="1">The sequence shown here is derived from an EMBL/GenBank/DDBJ whole genome shotgun (WGS) entry which is preliminary data.</text>
</comment>
<sequence length="156" mass="17379">MDPAEVDLNAEEKEIMGAVSVSRAPVVWAMTSPVSGRFSPVETRSDVVDLSERFNELRSHGQGYLELRLLDRNYPVLTLAFRDDYAVVHLFTSADQVPLLAGDGTVPLADVVEVPIIDDLKGFTGDFVLGVDRAWDRVRSFIRTESPSDLGEWREL</sequence>
<dbReference type="Proteomes" id="UP001500620">
    <property type="component" value="Unassembled WGS sequence"/>
</dbReference>
<evidence type="ECO:0000313" key="2">
    <source>
        <dbReference type="Proteomes" id="UP001500620"/>
    </source>
</evidence>
<name>A0ABP8DVB2_9ACTN</name>